<reference evidence="4 5" key="1">
    <citation type="journal article" date="2024" name="Commun. Biol.">
        <title>Comparative genomic analysis of thermophilic fungi reveals convergent evolutionary adaptations and gene losses.</title>
        <authorList>
            <person name="Steindorff A.S."/>
            <person name="Aguilar-Pontes M.V."/>
            <person name="Robinson A.J."/>
            <person name="Andreopoulos B."/>
            <person name="LaButti K."/>
            <person name="Kuo A."/>
            <person name="Mondo S."/>
            <person name="Riley R."/>
            <person name="Otillar R."/>
            <person name="Haridas S."/>
            <person name="Lipzen A."/>
            <person name="Grimwood J."/>
            <person name="Schmutz J."/>
            <person name="Clum A."/>
            <person name="Reid I.D."/>
            <person name="Moisan M.C."/>
            <person name="Butler G."/>
            <person name="Nguyen T.T.M."/>
            <person name="Dewar K."/>
            <person name="Conant G."/>
            <person name="Drula E."/>
            <person name="Henrissat B."/>
            <person name="Hansel C."/>
            <person name="Singer S."/>
            <person name="Hutchinson M.I."/>
            <person name="de Vries R.P."/>
            <person name="Natvig D.O."/>
            <person name="Powell A.J."/>
            <person name="Tsang A."/>
            <person name="Grigoriev I.V."/>
        </authorList>
    </citation>
    <scope>NUCLEOTIDE SEQUENCE [LARGE SCALE GENOMIC DNA]</scope>
    <source>
        <strain evidence="4 5">CBS 494.80</strain>
    </source>
</reference>
<sequence length="382" mass="42171">MLSGLSLSDNISIIALQALPLYVFDISNNQLYQFGEFDERHETVATDHGPSNTDLGGKSGKRSFRSRWGKLSAALSSKDTEIPRVRHTESTVQSKSNYEVFGVDLYKSIIYAKVTISLTDESGKSYIYGYIPLIVAKCGVFLKEKGTEIENIFYKSGSAKKIFQLLTIFEDSPHFGRSFHWSGCTVHDVASILLRYLKTLPQPVIPFDHYEAFISCLTSGSDDAIVYEESLATRIKAFQGSVSNLPPLHRQLLLYLLDLLAVFSAKADVNLMTSARLVAVFQPSLLSKQPHLMTADDHDQAAQAMIFMVENQYNFIIGMQGIADNDDNAAVVTDQATTPVKDVGSSESEASVSGGSLNLPRRRLSYELGNPSVHKVPRPRSA</sequence>
<dbReference type="PANTHER" id="PTHR15228:SF25">
    <property type="entry name" value="F-BAR DOMAIN-CONTAINING PROTEIN"/>
    <property type="match status" value="1"/>
</dbReference>
<dbReference type="SMART" id="SM00324">
    <property type="entry name" value="RhoGAP"/>
    <property type="match status" value="1"/>
</dbReference>
<evidence type="ECO:0000256" key="2">
    <source>
        <dbReference type="SAM" id="MobiDB-lite"/>
    </source>
</evidence>
<accession>A0ABR4CQG0</accession>
<dbReference type="PROSITE" id="PS50238">
    <property type="entry name" value="RHOGAP"/>
    <property type="match status" value="1"/>
</dbReference>
<proteinExistence type="predicted"/>
<dbReference type="PANTHER" id="PTHR15228">
    <property type="entry name" value="SPERMATHECAL PHYSIOLOGY VARIANT"/>
    <property type="match status" value="1"/>
</dbReference>
<dbReference type="Proteomes" id="UP001595075">
    <property type="component" value="Unassembled WGS sequence"/>
</dbReference>
<feature type="domain" description="Rho-GAP" evidence="3">
    <location>
        <begin position="116"/>
        <end position="316"/>
    </location>
</feature>
<keyword evidence="5" id="KW-1185">Reference proteome</keyword>
<name>A0ABR4CQG0_9HELO</name>
<comment type="caution">
    <text evidence="4">The sequence shown here is derived from an EMBL/GenBank/DDBJ whole genome shotgun (WGS) entry which is preliminary data.</text>
</comment>
<keyword evidence="1" id="KW-0343">GTPase activation</keyword>
<evidence type="ECO:0000259" key="3">
    <source>
        <dbReference type="PROSITE" id="PS50238"/>
    </source>
</evidence>
<gene>
    <name evidence="4" type="ORF">VTL71DRAFT_11417</name>
</gene>
<evidence type="ECO:0000256" key="1">
    <source>
        <dbReference type="ARBA" id="ARBA00022468"/>
    </source>
</evidence>
<dbReference type="Gene3D" id="1.10.555.10">
    <property type="entry name" value="Rho GTPase activation protein"/>
    <property type="match status" value="1"/>
</dbReference>
<organism evidence="4 5">
    <name type="scientific">Oculimacula yallundae</name>
    <dbReference type="NCBI Taxonomy" id="86028"/>
    <lineage>
        <taxon>Eukaryota</taxon>
        <taxon>Fungi</taxon>
        <taxon>Dikarya</taxon>
        <taxon>Ascomycota</taxon>
        <taxon>Pezizomycotina</taxon>
        <taxon>Leotiomycetes</taxon>
        <taxon>Helotiales</taxon>
        <taxon>Ploettnerulaceae</taxon>
        <taxon>Oculimacula</taxon>
    </lineage>
</organism>
<dbReference type="SUPFAM" id="SSF48350">
    <property type="entry name" value="GTPase activation domain, GAP"/>
    <property type="match status" value="1"/>
</dbReference>
<evidence type="ECO:0000313" key="4">
    <source>
        <dbReference type="EMBL" id="KAL2072074.1"/>
    </source>
</evidence>
<feature type="region of interest" description="Disordered" evidence="2">
    <location>
        <begin position="337"/>
        <end position="358"/>
    </location>
</feature>
<dbReference type="InterPro" id="IPR008936">
    <property type="entry name" value="Rho_GTPase_activation_prot"/>
</dbReference>
<dbReference type="InterPro" id="IPR000198">
    <property type="entry name" value="RhoGAP_dom"/>
</dbReference>
<dbReference type="EMBL" id="JAZHXI010000004">
    <property type="protein sequence ID" value="KAL2072074.1"/>
    <property type="molecule type" value="Genomic_DNA"/>
</dbReference>
<evidence type="ECO:0000313" key="5">
    <source>
        <dbReference type="Proteomes" id="UP001595075"/>
    </source>
</evidence>
<dbReference type="Pfam" id="PF00620">
    <property type="entry name" value="RhoGAP"/>
    <property type="match status" value="1"/>
</dbReference>
<protein>
    <recommendedName>
        <fullName evidence="3">Rho-GAP domain-containing protein</fullName>
    </recommendedName>
</protein>
<dbReference type="InterPro" id="IPR051025">
    <property type="entry name" value="RhoGAP"/>
</dbReference>
<feature type="compositionally biased region" description="Low complexity" evidence="2">
    <location>
        <begin position="337"/>
        <end position="356"/>
    </location>
</feature>